<feature type="domain" description="Peptidase S1" evidence="10">
    <location>
        <begin position="64"/>
        <end position="463"/>
    </location>
</feature>
<dbReference type="InterPro" id="IPR009003">
    <property type="entry name" value="Peptidase_S1_PA"/>
</dbReference>
<dbReference type="InterPro" id="IPR001254">
    <property type="entry name" value="Trypsin_dom"/>
</dbReference>
<keyword evidence="2" id="KW-0964">Secreted</keyword>
<evidence type="ECO:0000256" key="5">
    <source>
        <dbReference type="ARBA" id="ARBA00022859"/>
    </source>
</evidence>
<evidence type="ECO:0000259" key="10">
    <source>
        <dbReference type="PROSITE" id="PS50240"/>
    </source>
</evidence>
<keyword evidence="6" id="KW-1015">Disulfide bond</keyword>
<dbReference type="GO" id="GO:0045087">
    <property type="term" value="P:innate immune response"/>
    <property type="evidence" value="ECO:0007669"/>
    <property type="project" value="UniProtKB-KW"/>
</dbReference>
<reference evidence="11" key="1">
    <citation type="submission" date="2018-04" db="EMBL/GenBank/DDBJ databases">
        <authorList>
            <person name="Go L.Y."/>
            <person name="Mitchell J.A."/>
        </authorList>
    </citation>
    <scope>NUCLEOTIDE SEQUENCE</scope>
    <source>
        <tissue evidence="11">Whole organism</tissue>
    </source>
</reference>
<comment type="subcellular location">
    <subcellularLocation>
        <location evidence="1">Secreted</location>
    </subcellularLocation>
</comment>
<dbReference type="PANTHER" id="PTHR24260:SF147">
    <property type="entry name" value="EG:BACR7A4.3 PROTEIN-RELATED"/>
    <property type="match status" value="1"/>
</dbReference>
<dbReference type="EMBL" id="UFQS01000523">
    <property type="protein sequence ID" value="SSX04584.1"/>
    <property type="molecule type" value="Genomic_DNA"/>
</dbReference>
<dbReference type="InterPro" id="IPR018114">
    <property type="entry name" value="TRYPSIN_HIS"/>
</dbReference>
<dbReference type="GO" id="GO:0004252">
    <property type="term" value="F:serine-type endopeptidase activity"/>
    <property type="evidence" value="ECO:0007669"/>
    <property type="project" value="InterPro"/>
</dbReference>
<evidence type="ECO:0000256" key="9">
    <source>
        <dbReference type="SAM" id="SignalP"/>
    </source>
</evidence>
<dbReference type="GO" id="GO:0005576">
    <property type="term" value="C:extracellular region"/>
    <property type="evidence" value="ECO:0007669"/>
    <property type="project" value="UniProtKB-SubCell"/>
</dbReference>
<evidence type="ECO:0000256" key="1">
    <source>
        <dbReference type="ARBA" id="ARBA00004613"/>
    </source>
</evidence>
<accession>A0A336KIA3</accession>
<sequence length="756" mass="87303">MLLRIFFEICLFVLLFTNHASSSLFAYPKSHKIIETLMPEHGWTSIRECPMRYFDNGFLEEVAPLNGRPAEEREFSHMAAIGWTDKVSGSISWNCGGSLISENVILTAAHCTIWKGKRPDVVRLGDLNLMEGNDDENVQEFGVEEIVTHPNYTSRLHYNDIALIRLNDTVRIHDTITPACLWNYPFMKFSLIEACGYGQTSYLGQISPRLLKVELSPDDVITSITKRKFGSWANYDLTKAHVDVYTDNVKHRVSILYDADVNKKCGGVILTENFILTLSSCVKDHDKLEFKVKIDENSIYDVKSVYQNPNDEHEYGLALLELTDFIKFSNDIHPVCLWTDHQIPNDMELEINGWGPRDYHNIYLDVNDRPGFGYISVRAKQMINDTKCDENQLCYANNGLYLLPETCELDIGGPLERKFYPFTYKFFPYVMGINAFGSDCGFGESSVSIKVSKIIDWLDEIIFVNENSKKLSLNSLSRSKRELIESKSYNESHRFELEGNFFDRNYLNFCIILFSLMLDCPHIYERYRKKSGHTFNFDDMPIYQHVVFIGNDKFYWPCHGVLISNQHVLASYSCLFNPRNHPFEFSPSLVGIGSEKREILDIKHFENRTTLIKLNETIELTSNTVPACLWLEKDTTPFELTILRPGHDKTETSYIPVRPYQNNICKHLRSKNENNIETQQELLTKENYGCLSFIYGKTSCDFEDNRVIVQAIRNISETIVPFIVGIVDTNAECVENKPLIYSRIAYDIDWIRENMK</sequence>
<dbReference type="EMBL" id="UFQT01000523">
    <property type="protein sequence ID" value="SSX24947.1"/>
    <property type="molecule type" value="Genomic_DNA"/>
</dbReference>
<dbReference type="InterPro" id="IPR051333">
    <property type="entry name" value="CLIP_Serine_Protease"/>
</dbReference>
<keyword evidence="7" id="KW-0325">Glycoprotein</keyword>
<keyword evidence="3" id="KW-0399">Innate immunity</keyword>
<dbReference type="CDD" id="cd00190">
    <property type="entry name" value="Tryp_SPc"/>
    <property type="match status" value="1"/>
</dbReference>
<gene>
    <name evidence="11" type="primary">CSON011749</name>
</gene>
<keyword evidence="5" id="KW-0391">Immunity</keyword>
<dbReference type="SUPFAM" id="SSF50494">
    <property type="entry name" value="Trypsin-like serine proteases"/>
    <property type="match status" value="3"/>
</dbReference>
<keyword evidence="4 9" id="KW-0732">Signal</keyword>
<dbReference type="PRINTS" id="PR00722">
    <property type="entry name" value="CHYMOTRYPSIN"/>
</dbReference>
<dbReference type="OMA" id="PNDEHEY"/>
<evidence type="ECO:0000256" key="4">
    <source>
        <dbReference type="ARBA" id="ARBA00022729"/>
    </source>
</evidence>
<name>A0A336KIA3_CULSO</name>
<evidence type="ECO:0000256" key="3">
    <source>
        <dbReference type="ARBA" id="ARBA00022588"/>
    </source>
</evidence>
<proteinExistence type="inferred from homology"/>
<protein>
    <submittedName>
        <fullName evidence="11">CSON011749 protein</fullName>
    </submittedName>
</protein>
<evidence type="ECO:0000313" key="12">
    <source>
        <dbReference type="EMBL" id="SSX24947.1"/>
    </source>
</evidence>
<evidence type="ECO:0000256" key="8">
    <source>
        <dbReference type="ARBA" id="ARBA00024195"/>
    </source>
</evidence>
<dbReference type="AlphaFoldDB" id="A0A336KIA3"/>
<dbReference type="GO" id="GO:0006508">
    <property type="term" value="P:proteolysis"/>
    <property type="evidence" value="ECO:0007669"/>
    <property type="project" value="InterPro"/>
</dbReference>
<organism evidence="11">
    <name type="scientific">Culicoides sonorensis</name>
    <name type="common">Biting midge</name>
    <dbReference type="NCBI Taxonomy" id="179676"/>
    <lineage>
        <taxon>Eukaryota</taxon>
        <taxon>Metazoa</taxon>
        <taxon>Ecdysozoa</taxon>
        <taxon>Arthropoda</taxon>
        <taxon>Hexapoda</taxon>
        <taxon>Insecta</taxon>
        <taxon>Pterygota</taxon>
        <taxon>Neoptera</taxon>
        <taxon>Endopterygota</taxon>
        <taxon>Diptera</taxon>
        <taxon>Nematocera</taxon>
        <taxon>Chironomoidea</taxon>
        <taxon>Ceratopogonidae</taxon>
        <taxon>Ceratopogoninae</taxon>
        <taxon>Culicoides</taxon>
        <taxon>Monoculicoides</taxon>
    </lineage>
</organism>
<evidence type="ECO:0000256" key="6">
    <source>
        <dbReference type="ARBA" id="ARBA00023157"/>
    </source>
</evidence>
<comment type="similarity">
    <text evidence="8">Belongs to the peptidase S1 family. CLIP subfamily.</text>
</comment>
<reference evidence="12" key="2">
    <citation type="submission" date="2018-07" db="EMBL/GenBank/DDBJ databases">
        <authorList>
            <person name="Quirk P.G."/>
            <person name="Krulwich T.A."/>
        </authorList>
    </citation>
    <scope>NUCLEOTIDE SEQUENCE</scope>
</reference>
<dbReference type="SMART" id="SM00020">
    <property type="entry name" value="Tryp_SPc"/>
    <property type="match status" value="1"/>
</dbReference>
<evidence type="ECO:0000256" key="7">
    <source>
        <dbReference type="ARBA" id="ARBA00023180"/>
    </source>
</evidence>
<dbReference type="Pfam" id="PF00089">
    <property type="entry name" value="Trypsin"/>
    <property type="match status" value="2"/>
</dbReference>
<dbReference type="VEuPathDB" id="VectorBase:CSON011749"/>
<dbReference type="InterPro" id="IPR001314">
    <property type="entry name" value="Peptidase_S1A"/>
</dbReference>
<dbReference type="Gene3D" id="2.40.10.10">
    <property type="entry name" value="Trypsin-like serine proteases"/>
    <property type="match status" value="3"/>
</dbReference>
<dbReference type="PROSITE" id="PS00134">
    <property type="entry name" value="TRYPSIN_HIS"/>
    <property type="match status" value="1"/>
</dbReference>
<dbReference type="InterPro" id="IPR043504">
    <property type="entry name" value="Peptidase_S1_PA_chymotrypsin"/>
</dbReference>
<feature type="signal peptide" evidence="9">
    <location>
        <begin position="1"/>
        <end position="22"/>
    </location>
</feature>
<dbReference type="PANTHER" id="PTHR24260">
    <property type="match status" value="1"/>
</dbReference>
<evidence type="ECO:0000256" key="2">
    <source>
        <dbReference type="ARBA" id="ARBA00022525"/>
    </source>
</evidence>
<evidence type="ECO:0000313" key="11">
    <source>
        <dbReference type="EMBL" id="SSX04584.1"/>
    </source>
</evidence>
<dbReference type="FunFam" id="2.40.10.10:FF:000028">
    <property type="entry name" value="Serine protease easter"/>
    <property type="match status" value="1"/>
</dbReference>
<dbReference type="PROSITE" id="PS50240">
    <property type="entry name" value="TRYPSIN_DOM"/>
    <property type="match status" value="1"/>
</dbReference>
<feature type="chain" id="PRO_5033342683" evidence="9">
    <location>
        <begin position="23"/>
        <end position="756"/>
    </location>
</feature>